<dbReference type="Proteomes" id="UP000322144">
    <property type="component" value="Segment"/>
</dbReference>
<dbReference type="KEGG" id="vg:77937053"/>
<keyword evidence="3" id="KW-1185">Reference proteome</keyword>
<dbReference type="RefSeq" id="YP_010661043.1">
    <property type="nucleotide sequence ID" value="NC_070882.1"/>
</dbReference>
<sequence length="56" mass="6683">MTYKRKQSIWLMIIGLVVFVIIACIYTKKHAERQVEQCKKYPLSCQEVVTHVQPFR</sequence>
<dbReference type="GeneID" id="77937053"/>
<feature type="transmembrane region" description="Helical" evidence="1">
    <location>
        <begin position="9"/>
        <end position="28"/>
    </location>
</feature>
<evidence type="ECO:0000313" key="2">
    <source>
        <dbReference type="EMBL" id="QEM42032.1"/>
    </source>
</evidence>
<dbReference type="EMBL" id="MN103543">
    <property type="protein sequence ID" value="QEM42032.1"/>
    <property type="molecule type" value="Genomic_DNA"/>
</dbReference>
<name>A0A5C1K808_9CAUD</name>
<dbReference type="PROSITE" id="PS51257">
    <property type="entry name" value="PROKAR_LIPOPROTEIN"/>
    <property type="match status" value="1"/>
</dbReference>
<keyword evidence="1" id="KW-0812">Transmembrane</keyword>
<reference evidence="2 3" key="1">
    <citation type="submission" date="2019-06" db="EMBL/GenBank/DDBJ databases">
        <title>A distant relative of Phikzvirus genus phages from a therapeutic phage collection.</title>
        <authorList>
            <person name="Hejnowicz M.S."/>
            <person name="Dabrowski K."/>
            <person name="Gawor J."/>
            <person name="Weber-Dabrowska B."/>
            <person name="Gromadka R."/>
            <person name="Lobocka M.B."/>
        </authorList>
    </citation>
    <scope>NUCLEOTIDE SEQUENCE [LARGE SCALE GENOMIC DNA]</scope>
</reference>
<organism evidence="2 3">
    <name type="scientific">Pseudomonas phage vB_PaeM_PS119XW</name>
    <dbReference type="NCBI Taxonomy" id="2601632"/>
    <lineage>
        <taxon>Viruses</taxon>
        <taxon>Duplodnaviria</taxon>
        <taxon>Heunggongvirae</taxon>
        <taxon>Uroviricota</taxon>
        <taxon>Caudoviricetes</taxon>
        <taxon>Chimalliviridae</taxon>
        <taxon>Pawinskivirus</taxon>
        <taxon>Pawinskivirus PS119XW</taxon>
    </lineage>
</organism>
<evidence type="ECO:0000313" key="3">
    <source>
        <dbReference type="Proteomes" id="UP000322144"/>
    </source>
</evidence>
<proteinExistence type="predicted"/>
<keyword evidence="1" id="KW-1133">Transmembrane helix</keyword>
<protein>
    <submittedName>
        <fullName evidence="2">Uncharacterized protein</fullName>
    </submittedName>
</protein>
<accession>A0A5C1K808</accession>
<keyword evidence="1" id="KW-0472">Membrane</keyword>
<evidence type="ECO:0000256" key="1">
    <source>
        <dbReference type="SAM" id="Phobius"/>
    </source>
</evidence>